<dbReference type="Pfam" id="PF04932">
    <property type="entry name" value="Wzy_C"/>
    <property type="match status" value="1"/>
</dbReference>
<evidence type="ECO:0000256" key="6">
    <source>
        <dbReference type="SAM" id="Phobius"/>
    </source>
</evidence>
<feature type="transmembrane region" description="Helical" evidence="6">
    <location>
        <begin position="614"/>
        <end position="635"/>
    </location>
</feature>
<dbReference type="RefSeq" id="WP_243864821.1">
    <property type="nucleotide sequence ID" value="NZ_SOAX01000001.1"/>
</dbReference>
<evidence type="ECO:0000256" key="5">
    <source>
        <dbReference type="ARBA" id="ARBA00038494"/>
    </source>
</evidence>
<comment type="similarity">
    <text evidence="5">Belongs to the glycosyltransferase 2 family. WaaE/KdtX subfamily.</text>
</comment>
<feature type="domain" description="Glycosyltransferase 2-like" evidence="7">
    <location>
        <begin position="419"/>
        <end position="503"/>
    </location>
</feature>
<feature type="transmembrane region" description="Helical" evidence="6">
    <location>
        <begin position="208"/>
        <end position="224"/>
    </location>
</feature>
<name>A0A4R7K2Q9_9GAMM</name>
<comment type="caution">
    <text evidence="9">The sequence shown here is derived from an EMBL/GenBank/DDBJ whole genome shotgun (WGS) entry which is preliminary data.</text>
</comment>
<gene>
    <name evidence="9" type="ORF">DES49_0449</name>
</gene>
<dbReference type="Proteomes" id="UP000295830">
    <property type="component" value="Unassembled WGS sequence"/>
</dbReference>
<keyword evidence="2 6" id="KW-0812">Transmembrane</keyword>
<dbReference type="GO" id="GO:0016020">
    <property type="term" value="C:membrane"/>
    <property type="evidence" value="ECO:0007669"/>
    <property type="project" value="UniProtKB-SubCell"/>
</dbReference>
<feature type="transmembrane region" description="Helical" evidence="6">
    <location>
        <begin position="100"/>
        <end position="117"/>
    </location>
</feature>
<keyword evidence="10" id="KW-1185">Reference proteome</keyword>
<feature type="transmembrane region" description="Helical" evidence="6">
    <location>
        <begin position="330"/>
        <end position="351"/>
    </location>
</feature>
<evidence type="ECO:0000259" key="7">
    <source>
        <dbReference type="Pfam" id="PF00535"/>
    </source>
</evidence>
<feature type="transmembrane region" description="Helical" evidence="6">
    <location>
        <begin position="185"/>
        <end position="202"/>
    </location>
</feature>
<dbReference type="Gene3D" id="3.90.550.10">
    <property type="entry name" value="Spore Coat Polysaccharide Biosynthesis Protein SpsA, Chain A"/>
    <property type="match status" value="1"/>
</dbReference>
<keyword evidence="3 6" id="KW-1133">Transmembrane helix</keyword>
<dbReference type="Pfam" id="PF00535">
    <property type="entry name" value="Glycos_transf_2"/>
    <property type="match status" value="1"/>
</dbReference>
<feature type="transmembrane region" description="Helical" evidence="6">
    <location>
        <begin position="33"/>
        <end position="53"/>
    </location>
</feature>
<feature type="transmembrane region" description="Helical" evidence="6">
    <location>
        <begin position="162"/>
        <end position="178"/>
    </location>
</feature>
<protein>
    <submittedName>
        <fullName evidence="9">(Heptosyl)LPS beta-1,4-glucosyltransferase</fullName>
    </submittedName>
</protein>
<organism evidence="9 10">
    <name type="scientific">Halospina denitrificans</name>
    <dbReference type="NCBI Taxonomy" id="332522"/>
    <lineage>
        <taxon>Bacteria</taxon>
        <taxon>Pseudomonadati</taxon>
        <taxon>Pseudomonadota</taxon>
        <taxon>Gammaproteobacteria</taxon>
        <taxon>Halospina</taxon>
    </lineage>
</organism>
<evidence type="ECO:0000313" key="9">
    <source>
        <dbReference type="EMBL" id="TDT44347.1"/>
    </source>
</evidence>
<dbReference type="InterPro" id="IPR007016">
    <property type="entry name" value="O-antigen_ligase-rel_domated"/>
</dbReference>
<feature type="transmembrane region" description="Helical" evidence="6">
    <location>
        <begin position="641"/>
        <end position="662"/>
    </location>
</feature>
<feature type="transmembrane region" description="Helical" evidence="6">
    <location>
        <begin position="229"/>
        <end position="245"/>
    </location>
</feature>
<evidence type="ECO:0000256" key="3">
    <source>
        <dbReference type="ARBA" id="ARBA00022989"/>
    </source>
</evidence>
<keyword evidence="4 6" id="KW-0472">Membrane</keyword>
<dbReference type="GO" id="GO:0016740">
    <property type="term" value="F:transferase activity"/>
    <property type="evidence" value="ECO:0007669"/>
    <property type="project" value="UniProtKB-KW"/>
</dbReference>
<dbReference type="PANTHER" id="PTHR43630:SF2">
    <property type="entry name" value="GLYCOSYLTRANSFERASE"/>
    <property type="match status" value="1"/>
</dbReference>
<accession>A0A4R7K2Q9</accession>
<dbReference type="InterPro" id="IPR029044">
    <property type="entry name" value="Nucleotide-diphossugar_trans"/>
</dbReference>
<dbReference type="CDD" id="cd02511">
    <property type="entry name" value="Beta4Glucosyltransferase"/>
    <property type="match status" value="1"/>
</dbReference>
<feature type="domain" description="O-antigen ligase-related" evidence="8">
    <location>
        <begin position="192"/>
        <end position="337"/>
    </location>
</feature>
<dbReference type="AlphaFoldDB" id="A0A4R7K2Q9"/>
<evidence type="ECO:0000256" key="1">
    <source>
        <dbReference type="ARBA" id="ARBA00004141"/>
    </source>
</evidence>
<proteinExistence type="inferred from homology"/>
<keyword evidence="9" id="KW-0808">Transferase</keyword>
<evidence type="ECO:0000259" key="8">
    <source>
        <dbReference type="Pfam" id="PF04932"/>
    </source>
</evidence>
<evidence type="ECO:0000256" key="2">
    <source>
        <dbReference type="ARBA" id="ARBA00022692"/>
    </source>
</evidence>
<dbReference type="EMBL" id="SOAX01000001">
    <property type="protein sequence ID" value="TDT44347.1"/>
    <property type="molecule type" value="Genomic_DNA"/>
</dbReference>
<dbReference type="PANTHER" id="PTHR43630">
    <property type="entry name" value="POLY-BETA-1,6-N-ACETYL-D-GLUCOSAMINE SYNTHASE"/>
    <property type="match status" value="1"/>
</dbReference>
<feature type="transmembrane region" description="Helical" evidence="6">
    <location>
        <begin position="65"/>
        <end position="85"/>
    </location>
</feature>
<evidence type="ECO:0000256" key="4">
    <source>
        <dbReference type="ARBA" id="ARBA00023136"/>
    </source>
</evidence>
<feature type="transmembrane region" description="Helical" evidence="6">
    <location>
        <begin position="122"/>
        <end position="142"/>
    </location>
</feature>
<dbReference type="SUPFAM" id="SSF53448">
    <property type="entry name" value="Nucleotide-diphospho-sugar transferases"/>
    <property type="match status" value="1"/>
</dbReference>
<sequence length="672" mass="73001">MAFSRLNPILSAVASLALIGAIGASLTVDSALSSLTFVLALAGLTVIAVARLRGRTALAPADREIKLIGFAMAFFAIASLATWALNGFSYEGFKGLGKHGRLLLFWPLFVVLARALVRESTAFIAILACAGLAGGTALAPLIENGAVARVDGATNAIPFGNLSLLSAMLLLVAAAYGYQTGRKALLGLALIGVALGLSAAYLSQTRNNLLVLPALLLFLVIAAPPRQRIVLVGLGGLILALFTGLESRIGEGLSALWSGRYDSGITYRFEIWQKALALFLEAPISGVGSQQYAQAVLNGVESGELSRGLKRCCLDHAHNDLVQILATRGLIGALSWLLLLAIPFAQFLKLIRHESPRVAHLATAGALVPVAYLMFGLTEAALERGIYVTFYLVTVTTLTYLTWKAVDESLHRHRRQKLSATIITYNEADNIGACLESLVPVADEIIVLDSGSTDDTVAIARRYTEHVTVTDWPGFGIQKQRALERATGDWVLSIDADERVTPYLAREINHTLAASPSAEAYKLPWAVTIYGKRLDFGRSGRAPLRLFQREGVRFSEAQVHEKILLPDGYRIKTLRGRLTHYTHRDYGHALEKSAQYAWLGAKQKAEKGQKTRTLLYPSLRALTTFIHVYILRLGFLDGPVGYLMAVTYAQSSFNTYAGLWTLQRKVLRDDDQ</sequence>
<comment type="subcellular location">
    <subcellularLocation>
        <location evidence="1">Membrane</location>
        <topology evidence="1">Multi-pass membrane protein</topology>
    </subcellularLocation>
</comment>
<feature type="transmembrane region" description="Helical" evidence="6">
    <location>
        <begin position="358"/>
        <end position="375"/>
    </location>
</feature>
<dbReference type="InterPro" id="IPR001173">
    <property type="entry name" value="Glyco_trans_2-like"/>
</dbReference>
<reference evidence="9 10" key="1">
    <citation type="submission" date="2019-03" db="EMBL/GenBank/DDBJ databases">
        <title>Genomic Encyclopedia of Type Strains, Phase IV (KMG-IV): sequencing the most valuable type-strain genomes for metagenomic binning, comparative biology and taxonomic classification.</title>
        <authorList>
            <person name="Goeker M."/>
        </authorList>
    </citation>
    <scope>NUCLEOTIDE SEQUENCE [LARGE SCALE GENOMIC DNA]</scope>
    <source>
        <strain evidence="9 10">DSM 15505</strain>
    </source>
</reference>
<evidence type="ECO:0000313" key="10">
    <source>
        <dbReference type="Proteomes" id="UP000295830"/>
    </source>
</evidence>
<feature type="transmembrane region" description="Helical" evidence="6">
    <location>
        <begin position="387"/>
        <end position="406"/>
    </location>
</feature>